<dbReference type="Proteomes" id="UP000076577">
    <property type="component" value="Unassembled WGS sequence"/>
</dbReference>
<dbReference type="EMBL" id="LMCB01000006">
    <property type="protein sequence ID" value="KZL20758.1"/>
    <property type="molecule type" value="Genomic_DNA"/>
</dbReference>
<evidence type="ECO:0000259" key="1">
    <source>
        <dbReference type="Pfam" id="PF09836"/>
    </source>
</evidence>
<gene>
    <name evidence="2" type="ORF">PsAD2_01246</name>
</gene>
<name>A0A166A9M1_9HYPH</name>
<sequence length="290" mass="31566">MFKQRKDGVVMPQVSDSKQENRDLKGYVTALRDLGGNLRGYVEFSQGLLEPSLPVPNGVVGRDGAVSQMRYGVYRNNVMASLIDALAANFPALHNLVGRDYFRALAAEFVRAHPPEQPVLSEFGDKFSEFIAGFSPLANYPYLKDVATMEWAWLGAYHSADHEGMAVDALSKIDPELLGDVVFTAIPASSLVYSPFALSEIWEQNRSEKVTGVMPKTNQAILICRPDMDVTLIGLAQDVAEFAELLFAGETLGEAAEEVSSRFDTFDLSAALSCLLAARVFASVSDKASA</sequence>
<dbReference type="InterPro" id="IPR018640">
    <property type="entry name" value="DUF2063"/>
</dbReference>
<reference evidence="2 3" key="1">
    <citation type="journal article" date="2016" name="Front. Microbiol.">
        <title>Comparative Genomic Analysis Reveals a Diverse Repertoire of Genes Involved in Prokaryote-Eukaryote Interactions within the Pseudovibrio Genus.</title>
        <authorList>
            <person name="Romano S."/>
            <person name="Fernandez-Guerra A."/>
            <person name="Reen F.J."/>
            <person name="Glockner F.O."/>
            <person name="Crowley S.P."/>
            <person name="O'Sullivan O."/>
            <person name="Cotter P.D."/>
            <person name="Adams C."/>
            <person name="Dobson A.D."/>
            <person name="O'Gara F."/>
        </authorList>
    </citation>
    <scope>NUCLEOTIDE SEQUENCE [LARGE SCALE GENOMIC DNA]</scope>
    <source>
        <strain evidence="2 3">Ad2</strain>
    </source>
</reference>
<dbReference type="PATRIC" id="fig|989403.3.peg.1332"/>
<dbReference type="AlphaFoldDB" id="A0A166A9M1"/>
<evidence type="ECO:0000313" key="3">
    <source>
        <dbReference type="Proteomes" id="UP000076577"/>
    </source>
</evidence>
<accession>A0A166A9M1</accession>
<feature type="domain" description="Putative DNA-binding" evidence="1">
    <location>
        <begin position="44"/>
        <end position="131"/>
    </location>
</feature>
<organism evidence="2 3">
    <name type="scientific">Pseudovibrio axinellae</name>
    <dbReference type="NCBI Taxonomy" id="989403"/>
    <lineage>
        <taxon>Bacteria</taxon>
        <taxon>Pseudomonadati</taxon>
        <taxon>Pseudomonadota</taxon>
        <taxon>Alphaproteobacteria</taxon>
        <taxon>Hyphomicrobiales</taxon>
        <taxon>Stappiaceae</taxon>
        <taxon>Pseudovibrio</taxon>
    </lineage>
</organism>
<proteinExistence type="predicted"/>
<evidence type="ECO:0000313" key="2">
    <source>
        <dbReference type="EMBL" id="KZL20758.1"/>
    </source>
</evidence>
<dbReference type="STRING" id="989403.SAMN05421798_107131"/>
<dbReference type="Gene3D" id="1.10.150.690">
    <property type="entry name" value="DUF2063"/>
    <property type="match status" value="1"/>
</dbReference>
<dbReference type="InterPro" id="IPR044922">
    <property type="entry name" value="DUF2063_N_sf"/>
</dbReference>
<comment type="caution">
    <text evidence="2">The sequence shown here is derived from an EMBL/GenBank/DDBJ whole genome shotgun (WGS) entry which is preliminary data.</text>
</comment>
<keyword evidence="3" id="KW-1185">Reference proteome</keyword>
<dbReference type="Pfam" id="PF09836">
    <property type="entry name" value="DUF2063"/>
    <property type="match status" value="1"/>
</dbReference>
<protein>
    <recommendedName>
        <fullName evidence="1">Putative DNA-binding domain-containing protein</fullName>
    </recommendedName>
</protein>